<keyword evidence="2" id="KW-0547">Nucleotide-binding</keyword>
<evidence type="ECO:0000313" key="6">
    <source>
        <dbReference type="Proteomes" id="UP000077519"/>
    </source>
</evidence>
<dbReference type="AlphaFoldDB" id="A0A177Y7I2"/>
<proteinExistence type="predicted"/>
<protein>
    <submittedName>
        <fullName evidence="5">ABC transporter ATP-binding protein</fullName>
    </submittedName>
</protein>
<evidence type="ECO:0000256" key="1">
    <source>
        <dbReference type="ARBA" id="ARBA00022448"/>
    </source>
</evidence>
<comment type="caution">
    <text evidence="5">The sequence shown here is derived from an EMBL/GenBank/DDBJ whole genome shotgun (WGS) entry which is preliminary data.</text>
</comment>
<dbReference type="Proteomes" id="UP000077519">
    <property type="component" value="Unassembled WGS sequence"/>
</dbReference>
<feature type="domain" description="ABC transporter" evidence="4">
    <location>
        <begin position="4"/>
        <end position="249"/>
    </location>
</feature>
<organism evidence="5 6">
    <name type="scientific">Rhodococcoides kyotonense</name>
    <dbReference type="NCBI Taxonomy" id="398843"/>
    <lineage>
        <taxon>Bacteria</taxon>
        <taxon>Bacillati</taxon>
        <taxon>Actinomycetota</taxon>
        <taxon>Actinomycetes</taxon>
        <taxon>Mycobacteriales</taxon>
        <taxon>Nocardiaceae</taxon>
        <taxon>Rhodococcoides</taxon>
    </lineage>
</organism>
<reference evidence="5 6" key="1">
    <citation type="submission" date="2016-03" db="EMBL/GenBank/DDBJ databases">
        <title>Genome sequence of Rhodococcus kyotonensis KB10.</title>
        <authorList>
            <person name="Jeong H."/>
            <person name="Hong C.E."/>
            <person name="Jo S.H."/>
            <person name="Park J.M."/>
        </authorList>
    </citation>
    <scope>NUCLEOTIDE SEQUENCE [LARGE SCALE GENOMIC DNA]</scope>
    <source>
        <strain evidence="5 6">KB10</strain>
    </source>
</reference>
<dbReference type="InterPro" id="IPR003439">
    <property type="entry name" value="ABC_transporter-like_ATP-bd"/>
</dbReference>
<evidence type="ECO:0000256" key="3">
    <source>
        <dbReference type="ARBA" id="ARBA00022840"/>
    </source>
</evidence>
<keyword evidence="1" id="KW-0813">Transport</keyword>
<dbReference type="PROSITE" id="PS50893">
    <property type="entry name" value="ABC_TRANSPORTER_2"/>
    <property type="match status" value="1"/>
</dbReference>
<keyword evidence="3 5" id="KW-0067">ATP-binding</keyword>
<dbReference type="EMBL" id="LVHI01000039">
    <property type="protein sequence ID" value="OAK51464.1"/>
    <property type="molecule type" value="Genomic_DNA"/>
</dbReference>
<name>A0A177Y7I2_9NOCA</name>
<dbReference type="PANTHER" id="PTHR45772">
    <property type="entry name" value="CONSERVED COMPONENT OF ABC TRANSPORTER FOR NATURAL AMINO ACIDS-RELATED"/>
    <property type="match status" value="1"/>
</dbReference>
<keyword evidence="6" id="KW-1185">Reference proteome</keyword>
<evidence type="ECO:0000313" key="5">
    <source>
        <dbReference type="EMBL" id="OAK51464.1"/>
    </source>
</evidence>
<dbReference type="InterPro" id="IPR051120">
    <property type="entry name" value="ABC_AA/LPS_Transport"/>
</dbReference>
<dbReference type="GO" id="GO:0005886">
    <property type="term" value="C:plasma membrane"/>
    <property type="evidence" value="ECO:0007669"/>
    <property type="project" value="TreeGrafter"/>
</dbReference>
<evidence type="ECO:0000256" key="2">
    <source>
        <dbReference type="ARBA" id="ARBA00022741"/>
    </source>
</evidence>
<gene>
    <name evidence="5" type="ORF">A3K89_12450</name>
</gene>
<dbReference type="Pfam" id="PF00005">
    <property type="entry name" value="ABC_tran"/>
    <property type="match status" value="1"/>
</dbReference>
<dbReference type="InterPro" id="IPR027417">
    <property type="entry name" value="P-loop_NTPase"/>
</dbReference>
<dbReference type="SMART" id="SM00382">
    <property type="entry name" value="AAA"/>
    <property type="match status" value="1"/>
</dbReference>
<dbReference type="GO" id="GO:0016887">
    <property type="term" value="F:ATP hydrolysis activity"/>
    <property type="evidence" value="ECO:0007669"/>
    <property type="project" value="InterPro"/>
</dbReference>
<evidence type="ECO:0000259" key="4">
    <source>
        <dbReference type="PROSITE" id="PS50893"/>
    </source>
</evidence>
<dbReference type="Gene3D" id="3.40.50.300">
    <property type="entry name" value="P-loop containing nucleotide triphosphate hydrolases"/>
    <property type="match status" value="1"/>
</dbReference>
<sequence>MPRLNVSDLSVDIGDHRILNDVSLSVPEGRIVGLLGANGAGKSTAIDAITGYQRVTSGTVEVDGKDVTRTTAPARARHGLSRTFQDYLLFEDLTVEENLLSATEVRSRKSVAASIVRFGRPGGQEFARVDEVLVAHGLDAIRHKRVEELSLGWHARVNLARAVVQDPSVLLLDEPAAALSLDARRRVVDTVKNIRDTSDIAILLVEHNLDVVTEVCDDIYVLEAGSVIAHGPTSEILDHPMVRSIYFGEKESGALPAGSGAGGVTQKRTEVTA</sequence>
<dbReference type="GO" id="GO:0005524">
    <property type="term" value="F:ATP binding"/>
    <property type="evidence" value="ECO:0007669"/>
    <property type="project" value="UniProtKB-KW"/>
</dbReference>
<accession>A0A177Y7I2</accession>
<dbReference type="RefSeq" id="WP_068431508.1">
    <property type="nucleotide sequence ID" value="NZ_LVHI01000039.1"/>
</dbReference>
<dbReference type="InterPro" id="IPR003593">
    <property type="entry name" value="AAA+_ATPase"/>
</dbReference>
<dbReference type="SUPFAM" id="SSF52540">
    <property type="entry name" value="P-loop containing nucleoside triphosphate hydrolases"/>
    <property type="match status" value="1"/>
</dbReference>